<name>A0A841R3P1_9FIRM</name>
<feature type="domain" description="ATP synthase F1 complex delta/epsilon subunit N-terminal" evidence="14">
    <location>
        <begin position="8"/>
        <end position="86"/>
    </location>
</feature>
<evidence type="ECO:0000259" key="13">
    <source>
        <dbReference type="Pfam" id="PF00401"/>
    </source>
</evidence>
<dbReference type="RefSeq" id="WP_024049080.1">
    <property type="nucleotide sequence ID" value="NZ_CABWNB010000002.1"/>
</dbReference>
<comment type="similarity">
    <text evidence="3 11 12">Belongs to the ATPase epsilon chain family.</text>
</comment>
<keyword evidence="7 11" id="KW-0406">Ion transport</keyword>
<dbReference type="InterPro" id="IPR036794">
    <property type="entry name" value="ATP_F1_dsu/esu_C_sf"/>
</dbReference>
<proteinExistence type="inferred from homology"/>
<dbReference type="SUPFAM" id="SSF46604">
    <property type="entry name" value="Epsilon subunit of F1F0-ATP synthase C-terminal domain"/>
    <property type="match status" value="1"/>
</dbReference>
<dbReference type="GO" id="GO:0045259">
    <property type="term" value="C:proton-transporting ATP synthase complex"/>
    <property type="evidence" value="ECO:0007669"/>
    <property type="project" value="UniProtKB-KW"/>
</dbReference>
<dbReference type="EMBL" id="JACHHI010000003">
    <property type="protein sequence ID" value="MBB6477659.1"/>
    <property type="molecule type" value="Genomic_DNA"/>
</dbReference>
<dbReference type="FunFam" id="1.20.5.440:FF:000001">
    <property type="entry name" value="ATP synthase epsilon chain"/>
    <property type="match status" value="1"/>
</dbReference>
<evidence type="ECO:0000256" key="11">
    <source>
        <dbReference type="HAMAP-Rule" id="MF_00530"/>
    </source>
</evidence>
<evidence type="ECO:0000313" key="15">
    <source>
        <dbReference type="EMBL" id="MBB6477659.1"/>
    </source>
</evidence>
<evidence type="ECO:0000256" key="1">
    <source>
        <dbReference type="ARBA" id="ARBA00003543"/>
    </source>
</evidence>
<evidence type="ECO:0000259" key="14">
    <source>
        <dbReference type="Pfam" id="PF02823"/>
    </source>
</evidence>
<keyword evidence="4 11" id="KW-0813">Transport</keyword>
<evidence type="ECO:0000256" key="3">
    <source>
        <dbReference type="ARBA" id="ARBA00005712"/>
    </source>
</evidence>
<evidence type="ECO:0000256" key="2">
    <source>
        <dbReference type="ARBA" id="ARBA00004202"/>
    </source>
</evidence>
<comment type="subcellular location">
    <subcellularLocation>
        <location evidence="2 11">Cell membrane</location>
        <topology evidence="2 11">Peripheral membrane protein</topology>
    </subcellularLocation>
</comment>
<keyword evidence="16" id="KW-1185">Reference proteome</keyword>
<evidence type="ECO:0000256" key="6">
    <source>
        <dbReference type="ARBA" id="ARBA00022781"/>
    </source>
</evidence>
<dbReference type="GeneID" id="93485958"/>
<dbReference type="InterPro" id="IPR020547">
    <property type="entry name" value="ATP_synth_F1_esu_C"/>
</dbReference>
<dbReference type="Gene3D" id="2.60.15.10">
    <property type="entry name" value="F0F1 ATP synthase delta/epsilon subunit, N-terminal"/>
    <property type="match status" value="1"/>
</dbReference>
<dbReference type="PANTHER" id="PTHR13822:SF10">
    <property type="entry name" value="ATP SYNTHASE EPSILON CHAIN, CHLOROPLASTIC"/>
    <property type="match status" value="1"/>
</dbReference>
<keyword evidence="8 11" id="KW-0472">Membrane</keyword>
<sequence>MATNDAGMRVNIITPDGTVFSEDGVDLVVARALDGEFGIMRDHAPLVAALKVWPIRIKKDGKEIVIAVFGGFMEVKDNVVTITSRVAETADYIDIERAIKARDRALSRLESKDKNIDYERAELALQRALIRLQVAGATKLKS</sequence>
<dbReference type="GO" id="GO:0005524">
    <property type="term" value="F:ATP binding"/>
    <property type="evidence" value="ECO:0007669"/>
    <property type="project" value="UniProtKB-UniRule"/>
</dbReference>
<evidence type="ECO:0000256" key="9">
    <source>
        <dbReference type="ARBA" id="ARBA00023196"/>
    </source>
</evidence>
<dbReference type="SUPFAM" id="SSF51344">
    <property type="entry name" value="Epsilon subunit of F1F0-ATP synthase N-terminal domain"/>
    <property type="match status" value="1"/>
</dbReference>
<dbReference type="Proteomes" id="UP000591941">
    <property type="component" value="Unassembled WGS sequence"/>
</dbReference>
<dbReference type="InterPro" id="IPR001469">
    <property type="entry name" value="ATP_synth_F1_dsu/esu"/>
</dbReference>
<evidence type="ECO:0000256" key="5">
    <source>
        <dbReference type="ARBA" id="ARBA00022475"/>
    </source>
</evidence>
<dbReference type="NCBIfam" id="NF009980">
    <property type="entry name" value="PRK13446.1"/>
    <property type="match status" value="1"/>
</dbReference>
<keyword evidence="9 11" id="KW-0139">CF(1)</keyword>
<dbReference type="Pfam" id="PF02823">
    <property type="entry name" value="ATP-synt_DE_N"/>
    <property type="match status" value="1"/>
</dbReference>
<dbReference type="GO" id="GO:0046933">
    <property type="term" value="F:proton-transporting ATP synthase activity, rotational mechanism"/>
    <property type="evidence" value="ECO:0007669"/>
    <property type="project" value="UniProtKB-UniRule"/>
</dbReference>
<gene>
    <name evidence="11" type="primary">atpC</name>
    <name evidence="15" type="ORF">HNR45_000692</name>
</gene>
<dbReference type="PANTHER" id="PTHR13822">
    <property type="entry name" value="ATP SYNTHASE DELTA/EPSILON CHAIN"/>
    <property type="match status" value="1"/>
</dbReference>
<dbReference type="HAMAP" id="MF_00530">
    <property type="entry name" value="ATP_synth_epsil_bac"/>
    <property type="match status" value="1"/>
</dbReference>
<evidence type="ECO:0000256" key="10">
    <source>
        <dbReference type="ARBA" id="ARBA00023310"/>
    </source>
</evidence>
<feature type="domain" description="ATP synthase epsilon subunit C-terminal" evidence="13">
    <location>
        <begin position="93"/>
        <end position="136"/>
    </location>
</feature>
<dbReference type="OrthoDB" id="9804110at2"/>
<evidence type="ECO:0000256" key="4">
    <source>
        <dbReference type="ARBA" id="ARBA00022448"/>
    </source>
</evidence>
<keyword evidence="5 11" id="KW-1003">Cell membrane</keyword>
<dbReference type="Gene3D" id="1.20.5.440">
    <property type="entry name" value="ATP synthase delta/epsilon subunit, C-terminal domain"/>
    <property type="match status" value="1"/>
</dbReference>
<organism evidence="15 16">
    <name type="scientific">Negativicoccus succinicivorans</name>
    <dbReference type="NCBI Taxonomy" id="620903"/>
    <lineage>
        <taxon>Bacteria</taxon>
        <taxon>Bacillati</taxon>
        <taxon>Bacillota</taxon>
        <taxon>Negativicutes</taxon>
        <taxon>Veillonellales</taxon>
        <taxon>Veillonellaceae</taxon>
        <taxon>Negativicoccus</taxon>
    </lineage>
</organism>
<keyword evidence="6 11" id="KW-0375">Hydrogen ion transport</keyword>
<comment type="function">
    <text evidence="1 11">Produces ATP from ADP in the presence of a proton gradient across the membrane.</text>
</comment>
<dbReference type="NCBIfam" id="NF001846">
    <property type="entry name" value="PRK00571.1-3"/>
    <property type="match status" value="1"/>
</dbReference>
<dbReference type="InterPro" id="IPR020546">
    <property type="entry name" value="ATP_synth_F1_dsu/esu_N"/>
</dbReference>
<accession>A0A841R3P1</accession>
<dbReference type="CDD" id="cd12152">
    <property type="entry name" value="F1-ATPase_delta"/>
    <property type="match status" value="1"/>
</dbReference>
<evidence type="ECO:0000256" key="12">
    <source>
        <dbReference type="RuleBase" id="RU003656"/>
    </source>
</evidence>
<dbReference type="Pfam" id="PF00401">
    <property type="entry name" value="ATP-synt_DE"/>
    <property type="match status" value="1"/>
</dbReference>
<reference evidence="15 16" key="1">
    <citation type="submission" date="2020-08" db="EMBL/GenBank/DDBJ databases">
        <title>Genomic Encyclopedia of Type Strains, Phase IV (KMG-IV): sequencing the most valuable type-strain genomes for metagenomic binning, comparative biology and taxonomic classification.</title>
        <authorList>
            <person name="Goeker M."/>
        </authorList>
    </citation>
    <scope>NUCLEOTIDE SEQUENCE [LARGE SCALE GENOMIC DNA]</scope>
    <source>
        <strain evidence="15 16">DSM 21255</strain>
    </source>
</reference>
<dbReference type="InterPro" id="IPR036771">
    <property type="entry name" value="ATPsynth_dsu/esu_N"/>
</dbReference>
<dbReference type="NCBIfam" id="TIGR01216">
    <property type="entry name" value="ATP_synt_epsi"/>
    <property type="match status" value="1"/>
</dbReference>
<dbReference type="GO" id="GO:0005886">
    <property type="term" value="C:plasma membrane"/>
    <property type="evidence" value="ECO:0007669"/>
    <property type="project" value="UniProtKB-SubCell"/>
</dbReference>
<evidence type="ECO:0000313" key="16">
    <source>
        <dbReference type="Proteomes" id="UP000591941"/>
    </source>
</evidence>
<keyword evidence="10 11" id="KW-0066">ATP synthesis</keyword>
<dbReference type="AlphaFoldDB" id="A0A841R3P1"/>
<evidence type="ECO:0000256" key="8">
    <source>
        <dbReference type="ARBA" id="ARBA00023136"/>
    </source>
</evidence>
<evidence type="ECO:0000256" key="7">
    <source>
        <dbReference type="ARBA" id="ARBA00023065"/>
    </source>
</evidence>
<comment type="subunit">
    <text evidence="11 12">F-type ATPases have 2 components, CF(1) - the catalytic core - and CF(0) - the membrane proton channel. CF(1) has five subunits: alpha(3), beta(3), gamma(1), delta(1), epsilon(1). CF(0) has three main subunits: a, b and c.</text>
</comment>
<protein>
    <recommendedName>
        <fullName evidence="11">ATP synthase epsilon chain</fullName>
    </recommendedName>
    <alternativeName>
        <fullName evidence="11">ATP synthase F1 sector epsilon subunit</fullName>
    </alternativeName>
    <alternativeName>
        <fullName evidence="11">F-ATPase epsilon subunit</fullName>
    </alternativeName>
</protein>
<comment type="caution">
    <text evidence="15">The sequence shown here is derived from an EMBL/GenBank/DDBJ whole genome shotgun (WGS) entry which is preliminary data.</text>
</comment>